<proteinExistence type="inferred from homology"/>
<dbReference type="Pfam" id="PF02348">
    <property type="entry name" value="CTP_transf_3"/>
    <property type="match status" value="1"/>
</dbReference>
<dbReference type="EC" id="2.7.7.38" evidence="4"/>
<keyword evidence="1 4" id="KW-0808">Transferase</keyword>
<dbReference type="Gene3D" id="3.90.550.10">
    <property type="entry name" value="Spore Coat Polysaccharide Biosynthesis Protein SpsA, Chain A"/>
    <property type="match status" value="1"/>
</dbReference>
<dbReference type="HAMAP" id="MF_00057">
    <property type="entry name" value="KdsB"/>
    <property type="match status" value="1"/>
</dbReference>
<sequence length="281" mass="30994">MSRNRVVAVIPARFASTRFPGKLLAEFHGHPLLEWVYRRARQIEGVDRVIVATDDARIERVASEFGAEVRLTRPDHESGTDRIGEVFASLESPPEFVLNLQGDEPLLPVDAVERMLAERAGHPDAVLTLVEPIRDEEEWRRPSVVKAALARDGRVLYFSRAPIPYPRSGSAPSAVTGAEPGLAPFWRHVGIYGYPSTVLSRMVSLEPSPLERIEGLEQLRWMEAGVSIVALPCDGGSPGIDVPEDLERLMDRFPTKEAWEAACGRCSARKDVLDKSPKGGA</sequence>
<dbReference type="SUPFAM" id="SSF53448">
    <property type="entry name" value="Nucleotide-diphospho-sugar transferases"/>
    <property type="match status" value="1"/>
</dbReference>
<dbReference type="InterPro" id="IPR029044">
    <property type="entry name" value="Nucleotide-diphossugar_trans"/>
</dbReference>
<comment type="pathway">
    <text evidence="4">Nucleotide-sugar biosynthesis; CMP-3-deoxy-D-manno-octulosonate biosynthesis; CMP-3-deoxy-D-manno-octulosonate from 3-deoxy-D-manno-octulosonate and CTP: step 1/1.</text>
</comment>
<dbReference type="GO" id="GO:0005829">
    <property type="term" value="C:cytosol"/>
    <property type="evidence" value="ECO:0007669"/>
    <property type="project" value="TreeGrafter"/>
</dbReference>
<comment type="subcellular location">
    <subcellularLocation>
        <location evidence="4">Cytoplasm</location>
    </subcellularLocation>
</comment>
<comment type="function">
    <text evidence="4">Activates KDO (a required 8-carbon sugar) for incorporation into bacterial lipopolysaccharide in Gram-negative bacteria.</text>
</comment>
<dbReference type="GO" id="GO:0009103">
    <property type="term" value="P:lipopolysaccharide biosynthetic process"/>
    <property type="evidence" value="ECO:0007669"/>
    <property type="project" value="UniProtKB-UniRule"/>
</dbReference>
<keyword evidence="4" id="KW-0963">Cytoplasm</keyword>
<dbReference type="CDD" id="cd02517">
    <property type="entry name" value="CMP-KDO-Synthetase"/>
    <property type="match status" value="1"/>
</dbReference>
<comment type="catalytic activity">
    <reaction evidence="4">
        <text>3-deoxy-alpha-D-manno-oct-2-ulosonate + CTP = CMP-3-deoxy-beta-D-manno-octulosonate + diphosphate</text>
        <dbReference type="Rhea" id="RHEA:23448"/>
        <dbReference type="ChEBI" id="CHEBI:33019"/>
        <dbReference type="ChEBI" id="CHEBI:37563"/>
        <dbReference type="ChEBI" id="CHEBI:85986"/>
        <dbReference type="ChEBI" id="CHEBI:85987"/>
        <dbReference type="EC" id="2.7.7.38"/>
    </reaction>
</comment>
<dbReference type="AlphaFoldDB" id="A0A956NB06"/>
<evidence type="ECO:0000313" key="5">
    <source>
        <dbReference type="EMBL" id="MCA9755041.1"/>
    </source>
</evidence>
<dbReference type="InterPro" id="IPR003329">
    <property type="entry name" value="Cytidylyl_trans"/>
</dbReference>
<comment type="caution">
    <text evidence="5">The sequence shown here is derived from an EMBL/GenBank/DDBJ whole genome shotgun (WGS) entry which is preliminary data.</text>
</comment>
<evidence type="ECO:0000313" key="6">
    <source>
        <dbReference type="Proteomes" id="UP000739538"/>
    </source>
</evidence>
<keyword evidence="3 4" id="KW-0448">Lipopolysaccharide biosynthesis</keyword>
<dbReference type="EMBL" id="JAGQHS010000014">
    <property type="protein sequence ID" value="MCA9755041.1"/>
    <property type="molecule type" value="Genomic_DNA"/>
</dbReference>
<dbReference type="PANTHER" id="PTHR42866:SF2">
    <property type="entry name" value="3-DEOXY-MANNO-OCTULOSONATE CYTIDYLYLTRANSFERASE, MITOCHONDRIAL"/>
    <property type="match status" value="1"/>
</dbReference>
<organism evidence="5 6">
    <name type="scientific">Eiseniibacteriota bacterium</name>
    <dbReference type="NCBI Taxonomy" id="2212470"/>
    <lineage>
        <taxon>Bacteria</taxon>
        <taxon>Candidatus Eiseniibacteriota</taxon>
    </lineage>
</organism>
<dbReference type="Proteomes" id="UP000739538">
    <property type="component" value="Unassembled WGS sequence"/>
</dbReference>
<evidence type="ECO:0000256" key="3">
    <source>
        <dbReference type="ARBA" id="ARBA00022985"/>
    </source>
</evidence>
<dbReference type="NCBIfam" id="NF003952">
    <property type="entry name" value="PRK05450.1-5"/>
    <property type="match status" value="1"/>
</dbReference>
<evidence type="ECO:0000256" key="1">
    <source>
        <dbReference type="ARBA" id="ARBA00022679"/>
    </source>
</evidence>
<dbReference type="PANTHER" id="PTHR42866">
    <property type="entry name" value="3-DEOXY-MANNO-OCTULOSONATE CYTIDYLYLTRANSFERASE"/>
    <property type="match status" value="1"/>
</dbReference>
<name>A0A956NB06_UNCEI</name>
<dbReference type="InterPro" id="IPR004528">
    <property type="entry name" value="KdsB"/>
</dbReference>
<accession>A0A956NB06</accession>
<evidence type="ECO:0000256" key="4">
    <source>
        <dbReference type="HAMAP-Rule" id="MF_00057"/>
    </source>
</evidence>
<reference evidence="5" key="1">
    <citation type="submission" date="2020-04" db="EMBL/GenBank/DDBJ databases">
        <authorList>
            <person name="Zhang T."/>
        </authorList>
    </citation>
    <scope>NUCLEOTIDE SEQUENCE</scope>
    <source>
        <strain evidence="5">HKST-UBA02</strain>
    </source>
</reference>
<keyword evidence="2 4" id="KW-0548">Nucleotidyltransferase</keyword>
<evidence type="ECO:0000256" key="2">
    <source>
        <dbReference type="ARBA" id="ARBA00022695"/>
    </source>
</evidence>
<protein>
    <recommendedName>
        <fullName evidence="4">3-deoxy-manno-octulosonate cytidylyltransferase</fullName>
        <ecNumber evidence="4">2.7.7.38</ecNumber>
    </recommendedName>
    <alternativeName>
        <fullName evidence="4">CMP-2-keto-3-deoxyoctulosonic acid synthase</fullName>
        <shortName evidence="4">CKS</shortName>
        <shortName evidence="4">CMP-KDO synthase</shortName>
    </alternativeName>
</protein>
<dbReference type="GO" id="GO:0008690">
    <property type="term" value="F:3-deoxy-manno-octulosonate cytidylyltransferase activity"/>
    <property type="evidence" value="ECO:0007669"/>
    <property type="project" value="UniProtKB-UniRule"/>
</dbReference>
<dbReference type="NCBIfam" id="TIGR00466">
    <property type="entry name" value="kdsB"/>
    <property type="match status" value="1"/>
</dbReference>
<dbReference type="GO" id="GO:0033468">
    <property type="term" value="P:CMP-keto-3-deoxy-D-manno-octulosonic acid biosynthetic process"/>
    <property type="evidence" value="ECO:0007669"/>
    <property type="project" value="UniProtKB-UniRule"/>
</dbReference>
<comment type="similarity">
    <text evidence="4">Belongs to the KdsB family.</text>
</comment>
<gene>
    <name evidence="4 5" type="primary">kdsB</name>
    <name evidence="5" type="ORF">KDA27_04500</name>
</gene>
<reference evidence="5" key="2">
    <citation type="journal article" date="2021" name="Microbiome">
        <title>Successional dynamics and alternative stable states in a saline activated sludge microbial community over 9 years.</title>
        <authorList>
            <person name="Wang Y."/>
            <person name="Ye J."/>
            <person name="Ju F."/>
            <person name="Liu L."/>
            <person name="Boyd J.A."/>
            <person name="Deng Y."/>
            <person name="Parks D.H."/>
            <person name="Jiang X."/>
            <person name="Yin X."/>
            <person name="Woodcroft B.J."/>
            <person name="Tyson G.W."/>
            <person name="Hugenholtz P."/>
            <person name="Polz M.F."/>
            <person name="Zhang T."/>
        </authorList>
    </citation>
    <scope>NUCLEOTIDE SEQUENCE</scope>
    <source>
        <strain evidence="5">HKST-UBA02</strain>
    </source>
</reference>